<organism evidence="2">
    <name type="scientific">Variovorax paradoxus (strain S110)</name>
    <dbReference type="NCBI Taxonomy" id="543728"/>
    <lineage>
        <taxon>Bacteria</taxon>
        <taxon>Pseudomonadati</taxon>
        <taxon>Pseudomonadota</taxon>
        <taxon>Betaproteobacteria</taxon>
        <taxon>Burkholderiales</taxon>
        <taxon>Comamonadaceae</taxon>
        <taxon>Variovorax</taxon>
    </lineage>
</organism>
<gene>
    <name evidence="2" type="ordered locus">Vapar_5940</name>
</gene>
<dbReference type="InterPro" id="IPR014914">
    <property type="entry name" value="RES_dom"/>
</dbReference>
<sequence length="212" mass="23531">MSIQNNATVAAVPWEGRVVTMMGLPVGSEFHRVFRHPDGDWKAPPEKYRNGRIDPPSGRKADFSILYTAESLLTAAVEARALRILESNGLDLPDLVEVRDPELPARHWVMYTLMAPALFVNLEHRQTAQVFGLDPDMVLDRIDVWQQASAAVWDAIAANPPPAIAEVAGICYQSKHRASNGWNFGFFHGSTRSFCGVANSRPLLGRRLDANR</sequence>
<protein>
    <submittedName>
        <fullName evidence="2">RES domain protein</fullName>
    </submittedName>
</protein>
<evidence type="ECO:0000313" key="2">
    <source>
        <dbReference type="EMBL" id="ACS22512.1"/>
    </source>
</evidence>
<name>C5D0G8_VARPS</name>
<dbReference type="Pfam" id="PF08808">
    <property type="entry name" value="RES"/>
    <property type="match status" value="1"/>
</dbReference>
<dbReference type="EMBL" id="CP001636">
    <property type="protein sequence ID" value="ACS22512.1"/>
    <property type="molecule type" value="Genomic_DNA"/>
</dbReference>
<reference evidence="2" key="1">
    <citation type="submission" date="2009-06" db="EMBL/GenBank/DDBJ databases">
        <title>Complete sequence of chromosome 2 of Variovorax paradoxus S110.</title>
        <authorList>
            <consortium name="US DOE Joint Genome Institute"/>
            <person name="Lucas S."/>
            <person name="Copeland A."/>
            <person name="Lapidus A."/>
            <person name="Glavina del Rio T."/>
            <person name="Tice H."/>
            <person name="Bruce D."/>
            <person name="Goodwin L."/>
            <person name="Pitluck S."/>
            <person name="Chertkov O."/>
            <person name="Brettin T."/>
            <person name="Detter J.C."/>
            <person name="Han C."/>
            <person name="Larimer F."/>
            <person name="Land M."/>
            <person name="Hauser L."/>
            <person name="Kyrpides N."/>
            <person name="Ovchinnikova G."/>
            <person name="Orwin P."/>
            <person name="Leadbetter J.R."/>
            <person name="Spain J.C."/>
            <person name="Han J.I."/>
        </authorList>
    </citation>
    <scope>NUCLEOTIDE SEQUENCE</scope>
    <source>
        <strain evidence="2">S110</strain>
    </source>
</reference>
<dbReference type="KEGG" id="vap:Vapar_5940"/>
<accession>C5D0G8</accession>
<feature type="domain" description="RES" evidence="1">
    <location>
        <begin position="31"/>
        <end position="193"/>
    </location>
</feature>
<dbReference type="eggNOG" id="ENOG50347WH">
    <property type="taxonomic scope" value="Bacteria"/>
</dbReference>
<dbReference type="AlphaFoldDB" id="C5D0G8"/>
<dbReference type="OrthoDB" id="8909656at2"/>
<dbReference type="STRING" id="543728.Vapar_5940"/>
<evidence type="ECO:0000259" key="1">
    <source>
        <dbReference type="Pfam" id="PF08808"/>
    </source>
</evidence>
<proteinExistence type="predicted"/>
<dbReference type="HOGENOM" id="CLU_1299278_0_0_4"/>